<feature type="transmembrane region" description="Helical" evidence="1">
    <location>
        <begin position="60"/>
        <end position="80"/>
    </location>
</feature>
<sequence length="108" mass="11622">MTTLFWLALATLLTVFGDYLIKLATLSPQGLRSAQFALGALCYGTPAIAWYALMQTHSLAMVAVLYSTATLILLTLLGVFVFRESFGLRDGLGVSLALAAVLVMHKPE</sequence>
<organism evidence="2 3">
    <name type="scientific">Pseudotabrizicola alkalilacus</name>
    <dbReference type="NCBI Taxonomy" id="2305252"/>
    <lineage>
        <taxon>Bacteria</taxon>
        <taxon>Pseudomonadati</taxon>
        <taxon>Pseudomonadota</taxon>
        <taxon>Alphaproteobacteria</taxon>
        <taxon>Rhodobacterales</taxon>
        <taxon>Paracoccaceae</taxon>
        <taxon>Pseudotabrizicola</taxon>
    </lineage>
</organism>
<keyword evidence="1" id="KW-0812">Transmembrane</keyword>
<dbReference type="InterPro" id="IPR037185">
    <property type="entry name" value="EmrE-like"/>
</dbReference>
<dbReference type="Proteomes" id="UP000284547">
    <property type="component" value="Unassembled WGS sequence"/>
</dbReference>
<keyword evidence="3" id="KW-1185">Reference proteome</keyword>
<evidence type="ECO:0008006" key="4">
    <source>
        <dbReference type="Google" id="ProtNLM"/>
    </source>
</evidence>
<dbReference type="SUPFAM" id="SSF103481">
    <property type="entry name" value="Multidrug resistance efflux transporter EmrE"/>
    <property type="match status" value="1"/>
</dbReference>
<gene>
    <name evidence="2" type="ORF">D1012_13410</name>
</gene>
<feature type="transmembrane region" description="Helical" evidence="1">
    <location>
        <begin position="33"/>
        <end position="53"/>
    </location>
</feature>
<dbReference type="EMBL" id="QWEY01000007">
    <property type="protein sequence ID" value="RGP36658.1"/>
    <property type="molecule type" value="Genomic_DNA"/>
</dbReference>
<reference evidence="2 3" key="1">
    <citation type="submission" date="2018-08" db="EMBL/GenBank/DDBJ databases">
        <title>Flavobacterium tibetense sp. nov., isolated from a wetland YonghuCo on Tibetan Plateau.</title>
        <authorList>
            <person name="Phurbu D."/>
            <person name="Lu H."/>
            <person name="Xing P."/>
        </authorList>
    </citation>
    <scope>NUCLEOTIDE SEQUENCE [LARGE SCALE GENOMIC DNA]</scope>
    <source>
        <strain evidence="2 3">DJC</strain>
    </source>
</reference>
<accession>A0A411Z0U7</accession>
<dbReference type="OrthoDB" id="7777654at2"/>
<proteinExistence type="predicted"/>
<evidence type="ECO:0000256" key="1">
    <source>
        <dbReference type="SAM" id="Phobius"/>
    </source>
</evidence>
<evidence type="ECO:0000313" key="3">
    <source>
        <dbReference type="Proteomes" id="UP000284547"/>
    </source>
</evidence>
<keyword evidence="1" id="KW-1133">Transmembrane helix</keyword>
<protein>
    <recommendedName>
        <fullName evidence="4">Transporter</fullName>
    </recommendedName>
</protein>
<comment type="caution">
    <text evidence="2">The sequence shown here is derived from an EMBL/GenBank/DDBJ whole genome shotgun (WGS) entry which is preliminary data.</text>
</comment>
<name>A0A411Z0U7_9RHOB</name>
<dbReference type="AlphaFoldDB" id="A0A411Z0U7"/>
<keyword evidence="1" id="KW-0472">Membrane</keyword>
<evidence type="ECO:0000313" key="2">
    <source>
        <dbReference type="EMBL" id="RGP36658.1"/>
    </source>
</evidence>
<dbReference type="Gene3D" id="1.10.3730.20">
    <property type="match status" value="1"/>
</dbReference>